<gene>
    <name evidence="1" type="ORF">CIG75_00900</name>
</gene>
<dbReference type="Proteomes" id="UP000214688">
    <property type="component" value="Chromosome"/>
</dbReference>
<sequence>MLVTREHLLIEGAKYDLTPYGMPFKPTLDVLQIFKDKKTEKIQGSVTVQGWSPLKGLTINGHAAIGYENVLYAQVDDADVRLDYDMFQGYGSIKHLRYNTNRKLEG</sequence>
<reference evidence="1 2" key="1">
    <citation type="journal article" date="2015" name="Int. J. Syst. Evol. Microbiol.">
        <title>Tumebacillus algifaecis sp. nov., isolated from decomposing algal scum.</title>
        <authorList>
            <person name="Wu Y.F."/>
            <person name="Zhang B."/>
            <person name="Xing P."/>
            <person name="Wu Q.L."/>
            <person name="Liu S.J."/>
        </authorList>
    </citation>
    <scope>NUCLEOTIDE SEQUENCE [LARGE SCALE GENOMIC DNA]</scope>
    <source>
        <strain evidence="1 2">THMBR28</strain>
    </source>
</reference>
<dbReference type="AlphaFoldDB" id="A0A223CX00"/>
<proteinExistence type="predicted"/>
<dbReference type="EMBL" id="CP022657">
    <property type="protein sequence ID" value="ASS73673.1"/>
    <property type="molecule type" value="Genomic_DNA"/>
</dbReference>
<organism evidence="1 2">
    <name type="scientific">Tumebacillus algifaecis</name>
    <dbReference type="NCBI Taxonomy" id="1214604"/>
    <lineage>
        <taxon>Bacteria</taxon>
        <taxon>Bacillati</taxon>
        <taxon>Bacillota</taxon>
        <taxon>Bacilli</taxon>
        <taxon>Bacillales</taxon>
        <taxon>Alicyclobacillaceae</taxon>
        <taxon>Tumebacillus</taxon>
    </lineage>
</organism>
<name>A0A223CX00_9BACL</name>
<accession>A0A223CX00</accession>
<evidence type="ECO:0000313" key="2">
    <source>
        <dbReference type="Proteomes" id="UP000214688"/>
    </source>
</evidence>
<protein>
    <submittedName>
        <fullName evidence="1">Uncharacterized protein</fullName>
    </submittedName>
</protein>
<keyword evidence="2" id="KW-1185">Reference proteome</keyword>
<evidence type="ECO:0000313" key="1">
    <source>
        <dbReference type="EMBL" id="ASS73673.1"/>
    </source>
</evidence>
<dbReference type="KEGG" id="tab:CIG75_00900"/>